<protein>
    <submittedName>
        <fullName evidence="3">Uncharacterized protein</fullName>
    </submittedName>
</protein>
<comment type="caution">
    <text evidence="3">The sequence shown here is derived from an EMBL/GenBank/DDBJ whole genome shotgun (WGS) entry which is preliminary data.</text>
</comment>
<feature type="transmembrane region" description="Helical" evidence="2">
    <location>
        <begin position="145"/>
        <end position="167"/>
    </location>
</feature>
<keyword evidence="4" id="KW-1185">Reference proteome</keyword>
<name>A0AAV9HC11_9PEZI</name>
<feature type="compositionally biased region" description="Pro residues" evidence="1">
    <location>
        <begin position="301"/>
        <end position="314"/>
    </location>
</feature>
<feature type="region of interest" description="Disordered" evidence="1">
    <location>
        <begin position="186"/>
        <end position="205"/>
    </location>
</feature>
<organism evidence="3 4">
    <name type="scientific">Cladorrhinum samala</name>
    <dbReference type="NCBI Taxonomy" id="585594"/>
    <lineage>
        <taxon>Eukaryota</taxon>
        <taxon>Fungi</taxon>
        <taxon>Dikarya</taxon>
        <taxon>Ascomycota</taxon>
        <taxon>Pezizomycotina</taxon>
        <taxon>Sordariomycetes</taxon>
        <taxon>Sordariomycetidae</taxon>
        <taxon>Sordariales</taxon>
        <taxon>Podosporaceae</taxon>
        <taxon>Cladorrhinum</taxon>
    </lineage>
</organism>
<gene>
    <name evidence="3" type="ORF">QBC42DRAFT_315846</name>
</gene>
<keyword evidence="2" id="KW-0812">Transmembrane</keyword>
<feature type="compositionally biased region" description="Polar residues" evidence="1">
    <location>
        <begin position="287"/>
        <end position="298"/>
    </location>
</feature>
<feature type="compositionally biased region" description="Low complexity" evidence="1">
    <location>
        <begin position="220"/>
        <end position="233"/>
    </location>
</feature>
<reference evidence="3" key="2">
    <citation type="submission" date="2023-06" db="EMBL/GenBank/DDBJ databases">
        <authorList>
            <consortium name="Lawrence Berkeley National Laboratory"/>
            <person name="Mondo S.J."/>
            <person name="Hensen N."/>
            <person name="Bonometti L."/>
            <person name="Westerberg I."/>
            <person name="Brannstrom I.O."/>
            <person name="Guillou S."/>
            <person name="Cros-Aarteil S."/>
            <person name="Calhoun S."/>
            <person name="Haridas S."/>
            <person name="Kuo A."/>
            <person name="Pangilinan J."/>
            <person name="Riley R."/>
            <person name="Labutti K."/>
            <person name="Andreopoulos B."/>
            <person name="Lipzen A."/>
            <person name="Chen C."/>
            <person name="Yanf M."/>
            <person name="Daum C."/>
            <person name="Ng V."/>
            <person name="Clum A."/>
            <person name="Steindorff A."/>
            <person name="Ohm R."/>
            <person name="Martin F."/>
            <person name="Silar P."/>
            <person name="Natvig D."/>
            <person name="Lalanne C."/>
            <person name="Gautier V."/>
            <person name="Ament-Velasquez S.L."/>
            <person name="Kruys A."/>
            <person name="Hutchinson M.I."/>
            <person name="Powell A.J."/>
            <person name="Barry K."/>
            <person name="Miller A.N."/>
            <person name="Grigoriev I.V."/>
            <person name="Debuchy R."/>
            <person name="Gladieux P."/>
            <person name="Thoren M.H."/>
            <person name="Johannesson H."/>
        </authorList>
    </citation>
    <scope>NUCLEOTIDE SEQUENCE</scope>
    <source>
        <strain evidence="3">PSN324</strain>
    </source>
</reference>
<evidence type="ECO:0000256" key="2">
    <source>
        <dbReference type="SAM" id="Phobius"/>
    </source>
</evidence>
<feature type="transmembrane region" description="Helical" evidence="2">
    <location>
        <begin position="60"/>
        <end position="85"/>
    </location>
</feature>
<dbReference type="EMBL" id="MU865080">
    <property type="protein sequence ID" value="KAK4458170.1"/>
    <property type="molecule type" value="Genomic_DNA"/>
</dbReference>
<feature type="compositionally biased region" description="Pro residues" evidence="1">
    <location>
        <begin position="396"/>
        <end position="408"/>
    </location>
</feature>
<keyword evidence="2" id="KW-1133">Transmembrane helix</keyword>
<feature type="transmembrane region" description="Helical" evidence="2">
    <location>
        <begin position="105"/>
        <end position="133"/>
    </location>
</feature>
<dbReference type="AlphaFoldDB" id="A0AAV9HC11"/>
<feature type="region of interest" description="Disordered" evidence="1">
    <location>
        <begin position="253"/>
        <end position="321"/>
    </location>
</feature>
<dbReference type="Proteomes" id="UP001321749">
    <property type="component" value="Unassembled WGS sequence"/>
</dbReference>
<sequence>MVGSASFVQSHSYTGTQERGSLPPLVLAALLSLGIASIIGTALSGVVFGSTDDLRKPGQGIAQCFTLFSSLLSIFYLVLHFFAARRGNELYLNLDPPIPSFKHQLHAWAVVIIRLGVVMWSTSCIVVSVGIHYGGRGNKTVRLDLDMFACSVGFVFGCVILCIVEVATRPFDLPWISPSGLDTDLPVTGELEEKSSSSGSSDDNCRTVRVAIGHRPNMPSNSSSSDMSGSTSSSRRKARKFYRTRRYVLEAPPLMSMNPVKPPDLELSDDAQRRSSQQFEETLVPRASQSESYFTAITGQPIPPNRRLPKPSPPEQDRSSSPATVIYVGENEPGVSTPQHPPKTAGVKQLQRYPGFRCLTESHTASRSQRKIANRTEAVINTADLSLPATNAALPPSLPPPPPPPTLPTLPTLPTGSISAAADGSHPGRLSRYYNVPGSWMPSLTHGAEGRYI</sequence>
<evidence type="ECO:0000313" key="4">
    <source>
        <dbReference type="Proteomes" id="UP001321749"/>
    </source>
</evidence>
<reference evidence="3" key="1">
    <citation type="journal article" date="2023" name="Mol. Phylogenet. Evol.">
        <title>Genome-scale phylogeny and comparative genomics of the fungal order Sordariales.</title>
        <authorList>
            <person name="Hensen N."/>
            <person name="Bonometti L."/>
            <person name="Westerberg I."/>
            <person name="Brannstrom I.O."/>
            <person name="Guillou S."/>
            <person name="Cros-Aarteil S."/>
            <person name="Calhoun S."/>
            <person name="Haridas S."/>
            <person name="Kuo A."/>
            <person name="Mondo S."/>
            <person name="Pangilinan J."/>
            <person name="Riley R."/>
            <person name="LaButti K."/>
            <person name="Andreopoulos B."/>
            <person name="Lipzen A."/>
            <person name="Chen C."/>
            <person name="Yan M."/>
            <person name="Daum C."/>
            <person name="Ng V."/>
            <person name="Clum A."/>
            <person name="Steindorff A."/>
            <person name="Ohm R.A."/>
            <person name="Martin F."/>
            <person name="Silar P."/>
            <person name="Natvig D.O."/>
            <person name="Lalanne C."/>
            <person name="Gautier V."/>
            <person name="Ament-Velasquez S.L."/>
            <person name="Kruys A."/>
            <person name="Hutchinson M.I."/>
            <person name="Powell A.J."/>
            <person name="Barry K."/>
            <person name="Miller A.N."/>
            <person name="Grigoriev I.V."/>
            <person name="Debuchy R."/>
            <person name="Gladieux P."/>
            <person name="Hiltunen Thoren M."/>
            <person name="Johannesson H."/>
        </authorList>
    </citation>
    <scope>NUCLEOTIDE SEQUENCE</scope>
    <source>
        <strain evidence="3">PSN324</strain>
    </source>
</reference>
<keyword evidence="2" id="KW-0472">Membrane</keyword>
<evidence type="ECO:0000313" key="3">
    <source>
        <dbReference type="EMBL" id="KAK4458170.1"/>
    </source>
</evidence>
<feature type="transmembrane region" description="Helical" evidence="2">
    <location>
        <begin position="25"/>
        <end position="48"/>
    </location>
</feature>
<feature type="region of interest" description="Disordered" evidence="1">
    <location>
        <begin position="390"/>
        <end position="409"/>
    </location>
</feature>
<accession>A0AAV9HC11</accession>
<evidence type="ECO:0000256" key="1">
    <source>
        <dbReference type="SAM" id="MobiDB-lite"/>
    </source>
</evidence>
<proteinExistence type="predicted"/>
<feature type="region of interest" description="Disordered" evidence="1">
    <location>
        <begin position="213"/>
        <end position="238"/>
    </location>
</feature>